<accession>A0A0C2X7V6</accession>
<dbReference type="HOGENOM" id="CLU_2334940_0_0_1"/>
<reference evidence="2 3" key="1">
    <citation type="submission" date="2014-04" db="EMBL/GenBank/DDBJ databases">
        <authorList>
            <consortium name="DOE Joint Genome Institute"/>
            <person name="Kuo A."/>
            <person name="Zuccaro A."/>
            <person name="Kohler A."/>
            <person name="Nagy L.G."/>
            <person name="Floudas D."/>
            <person name="Copeland A."/>
            <person name="Barry K.W."/>
            <person name="Cichocki N."/>
            <person name="Veneault-Fourrey C."/>
            <person name="LaButti K."/>
            <person name="Lindquist E.A."/>
            <person name="Lipzen A."/>
            <person name="Lundell T."/>
            <person name="Morin E."/>
            <person name="Murat C."/>
            <person name="Sun H."/>
            <person name="Tunlid A."/>
            <person name="Henrissat B."/>
            <person name="Grigoriev I.V."/>
            <person name="Hibbett D.S."/>
            <person name="Martin F."/>
            <person name="Nordberg H.P."/>
            <person name="Cantor M.N."/>
            <person name="Hua S.X."/>
        </authorList>
    </citation>
    <scope>NUCLEOTIDE SEQUENCE [LARGE SCALE GENOMIC DNA]</scope>
    <source>
        <strain evidence="2 3">MAFF 305830</strain>
    </source>
</reference>
<gene>
    <name evidence="2" type="ORF">M408DRAFT_90587</name>
</gene>
<feature type="compositionally biased region" description="Polar residues" evidence="1">
    <location>
        <begin position="53"/>
        <end position="65"/>
    </location>
</feature>
<dbReference type="EMBL" id="KN824277">
    <property type="protein sequence ID" value="KIM34098.1"/>
    <property type="molecule type" value="Genomic_DNA"/>
</dbReference>
<feature type="compositionally biased region" description="Low complexity" evidence="1">
    <location>
        <begin position="66"/>
        <end position="83"/>
    </location>
</feature>
<evidence type="ECO:0000313" key="3">
    <source>
        <dbReference type="Proteomes" id="UP000054097"/>
    </source>
</evidence>
<feature type="region of interest" description="Disordered" evidence="1">
    <location>
        <begin position="1"/>
        <end position="98"/>
    </location>
</feature>
<keyword evidence="3" id="KW-1185">Reference proteome</keyword>
<proteinExistence type="predicted"/>
<dbReference type="AlphaFoldDB" id="A0A0C2X7V6"/>
<evidence type="ECO:0000313" key="2">
    <source>
        <dbReference type="EMBL" id="KIM34098.1"/>
    </source>
</evidence>
<protein>
    <submittedName>
        <fullName evidence="2">Uncharacterized protein</fullName>
    </submittedName>
</protein>
<sequence length="98" mass="10573">MSRSQQSYVVALPVSPSTKSQTNRGLDESSNSKASKPKSSLKSTLLKPFRSSGDVTSQATQSNVHSLVKVPQKQSQKQQLGGRQKPGDPMPGVRMTFV</sequence>
<feature type="compositionally biased region" description="Low complexity" evidence="1">
    <location>
        <begin position="29"/>
        <end position="47"/>
    </location>
</feature>
<reference evidence="3" key="2">
    <citation type="submission" date="2015-01" db="EMBL/GenBank/DDBJ databases">
        <title>Evolutionary Origins and Diversification of the Mycorrhizal Mutualists.</title>
        <authorList>
            <consortium name="DOE Joint Genome Institute"/>
            <consortium name="Mycorrhizal Genomics Consortium"/>
            <person name="Kohler A."/>
            <person name="Kuo A."/>
            <person name="Nagy L.G."/>
            <person name="Floudas D."/>
            <person name="Copeland A."/>
            <person name="Barry K.W."/>
            <person name="Cichocki N."/>
            <person name="Veneault-Fourrey C."/>
            <person name="LaButti K."/>
            <person name="Lindquist E.A."/>
            <person name="Lipzen A."/>
            <person name="Lundell T."/>
            <person name="Morin E."/>
            <person name="Murat C."/>
            <person name="Riley R."/>
            <person name="Ohm R."/>
            <person name="Sun H."/>
            <person name="Tunlid A."/>
            <person name="Henrissat B."/>
            <person name="Grigoriev I.V."/>
            <person name="Hibbett D.S."/>
            <person name="Martin F."/>
        </authorList>
    </citation>
    <scope>NUCLEOTIDE SEQUENCE [LARGE SCALE GENOMIC DNA]</scope>
    <source>
        <strain evidence="3">MAFF 305830</strain>
    </source>
</reference>
<evidence type="ECO:0000256" key="1">
    <source>
        <dbReference type="SAM" id="MobiDB-lite"/>
    </source>
</evidence>
<feature type="compositionally biased region" description="Polar residues" evidence="1">
    <location>
        <begin position="15"/>
        <end position="24"/>
    </location>
</feature>
<dbReference type="Proteomes" id="UP000054097">
    <property type="component" value="Unassembled WGS sequence"/>
</dbReference>
<organism evidence="2 3">
    <name type="scientific">Serendipita vermifera MAFF 305830</name>
    <dbReference type="NCBI Taxonomy" id="933852"/>
    <lineage>
        <taxon>Eukaryota</taxon>
        <taxon>Fungi</taxon>
        <taxon>Dikarya</taxon>
        <taxon>Basidiomycota</taxon>
        <taxon>Agaricomycotina</taxon>
        <taxon>Agaricomycetes</taxon>
        <taxon>Sebacinales</taxon>
        <taxon>Serendipitaceae</taxon>
        <taxon>Serendipita</taxon>
    </lineage>
</organism>
<name>A0A0C2X7V6_SERVB</name>